<feature type="transmembrane region" description="Helical" evidence="2">
    <location>
        <begin position="26"/>
        <end position="45"/>
    </location>
</feature>
<comment type="caution">
    <text evidence="3">The sequence shown here is derived from an EMBL/GenBank/DDBJ whole genome shotgun (WGS) entry which is preliminary data.</text>
</comment>
<name>A0AAE0UAQ7_SORBR</name>
<keyword evidence="2" id="KW-0812">Transmembrane</keyword>
<dbReference type="EMBL" id="JAUTDP010000009">
    <property type="protein sequence ID" value="KAK3396669.1"/>
    <property type="molecule type" value="Genomic_DNA"/>
</dbReference>
<sequence>MGAGEENQSLQRASYGFIIFSRLGPLAAFALLFLYLLIILIWNWIRTRTWKEERSRHLGGNGVTCTSPGQSFKAWEGDGG</sequence>
<accession>A0AAE0UAQ7</accession>
<reference evidence="3" key="2">
    <citation type="submission" date="2023-07" db="EMBL/GenBank/DDBJ databases">
        <authorList>
            <consortium name="Lawrence Berkeley National Laboratory"/>
            <person name="Haridas S."/>
            <person name="Hensen N."/>
            <person name="Bonometti L."/>
            <person name="Westerberg I."/>
            <person name="Brannstrom I.O."/>
            <person name="Guillou S."/>
            <person name="Cros-Aarteil S."/>
            <person name="Calhoun S."/>
            <person name="Kuo A."/>
            <person name="Mondo S."/>
            <person name="Pangilinan J."/>
            <person name="Riley R."/>
            <person name="LaButti K."/>
            <person name="Andreopoulos B."/>
            <person name="Lipzen A."/>
            <person name="Chen C."/>
            <person name="Yanf M."/>
            <person name="Daum C."/>
            <person name="Ng V."/>
            <person name="Clum A."/>
            <person name="Steindorff A."/>
            <person name="Ohm R."/>
            <person name="Martin F."/>
            <person name="Silar P."/>
            <person name="Natvig D."/>
            <person name="Lalanne C."/>
            <person name="Gautier V."/>
            <person name="Ament-velasquez S.L."/>
            <person name="Kruys A."/>
            <person name="Hutchinson M.I."/>
            <person name="Powell A.J."/>
            <person name="Barry K."/>
            <person name="Miller A.N."/>
            <person name="Grigoriev I.V."/>
            <person name="Debuchy R."/>
            <person name="Gladieux P."/>
            <person name="Thoren M.H."/>
            <person name="Johannesson H."/>
        </authorList>
    </citation>
    <scope>NUCLEOTIDE SEQUENCE</scope>
    <source>
        <strain evidence="3">FGSC 1904</strain>
    </source>
</reference>
<keyword evidence="4" id="KW-1185">Reference proteome</keyword>
<keyword evidence="2" id="KW-0472">Membrane</keyword>
<dbReference type="Proteomes" id="UP001281003">
    <property type="component" value="Unassembled WGS sequence"/>
</dbReference>
<dbReference type="AlphaFoldDB" id="A0AAE0UAQ7"/>
<evidence type="ECO:0000313" key="3">
    <source>
        <dbReference type="EMBL" id="KAK3396669.1"/>
    </source>
</evidence>
<evidence type="ECO:0000313" key="4">
    <source>
        <dbReference type="Proteomes" id="UP001281003"/>
    </source>
</evidence>
<evidence type="ECO:0000256" key="2">
    <source>
        <dbReference type="SAM" id="Phobius"/>
    </source>
</evidence>
<gene>
    <name evidence="3" type="ORF">B0T20DRAFT_276717</name>
</gene>
<reference evidence="3" key="1">
    <citation type="journal article" date="2023" name="Mol. Phylogenet. Evol.">
        <title>Genome-scale phylogeny and comparative genomics of the fungal order Sordariales.</title>
        <authorList>
            <person name="Hensen N."/>
            <person name="Bonometti L."/>
            <person name="Westerberg I."/>
            <person name="Brannstrom I.O."/>
            <person name="Guillou S."/>
            <person name="Cros-Aarteil S."/>
            <person name="Calhoun S."/>
            <person name="Haridas S."/>
            <person name="Kuo A."/>
            <person name="Mondo S."/>
            <person name="Pangilinan J."/>
            <person name="Riley R."/>
            <person name="LaButti K."/>
            <person name="Andreopoulos B."/>
            <person name="Lipzen A."/>
            <person name="Chen C."/>
            <person name="Yan M."/>
            <person name="Daum C."/>
            <person name="Ng V."/>
            <person name="Clum A."/>
            <person name="Steindorff A."/>
            <person name="Ohm R.A."/>
            <person name="Martin F."/>
            <person name="Silar P."/>
            <person name="Natvig D.O."/>
            <person name="Lalanne C."/>
            <person name="Gautier V."/>
            <person name="Ament-Velasquez S.L."/>
            <person name="Kruys A."/>
            <person name="Hutchinson M.I."/>
            <person name="Powell A.J."/>
            <person name="Barry K."/>
            <person name="Miller A.N."/>
            <person name="Grigoriev I.V."/>
            <person name="Debuchy R."/>
            <person name="Gladieux P."/>
            <person name="Hiltunen Thoren M."/>
            <person name="Johannesson H."/>
        </authorList>
    </citation>
    <scope>NUCLEOTIDE SEQUENCE</scope>
    <source>
        <strain evidence="3">FGSC 1904</strain>
    </source>
</reference>
<keyword evidence="2" id="KW-1133">Transmembrane helix</keyword>
<proteinExistence type="predicted"/>
<organism evidence="3 4">
    <name type="scientific">Sordaria brevicollis</name>
    <dbReference type="NCBI Taxonomy" id="83679"/>
    <lineage>
        <taxon>Eukaryota</taxon>
        <taxon>Fungi</taxon>
        <taxon>Dikarya</taxon>
        <taxon>Ascomycota</taxon>
        <taxon>Pezizomycotina</taxon>
        <taxon>Sordariomycetes</taxon>
        <taxon>Sordariomycetidae</taxon>
        <taxon>Sordariales</taxon>
        <taxon>Sordariaceae</taxon>
        <taxon>Sordaria</taxon>
    </lineage>
</organism>
<feature type="region of interest" description="Disordered" evidence="1">
    <location>
        <begin position="57"/>
        <end position="80"/>
    </location>
</feature>
<evidence type="ECO:0000256" key="1">
    <source>
        <dbReference type="SAM" id="MobiDB-lite"/>
    </source>
</evidence>
<protein>
    <submittedName>
        <fullName evidence="3">Uncharacterized protein</fullName>
    </submittedName>
</protein>